<sequence length="1020" mass="109541">MVLLASISMINADESSAYNLRTAEFKLSADWQVIYSRRDQQFDFVSPDGRYELWARWWFPDEPLLGFDDIIRHETRVLAGQEALFRHIEGGDSRSLELAFLKKDAEGEIFLWQLHSKSTPLVEHEAMFNSLLAGLTIDGLPIQTANGLEAAAPTLRVQGEMFRDPQGAFSLPVPQGWTVQSTTSAGVQQAVAVSPAGDALLLAAAANPDRGMTAAQVLDEYLGILYRDSLIVKSIENEAYPTVDGSTVHAVDTIAKVFPINGVELGYARGRVWICQSTDETGGRAPFLIVTIRAETAAQDIIDSLAQMAAGFSFDVSAGQDTINDAAAAVEAGATQAQAADIVGTAPAAKGLLFDGKAISGLLPIAFASVIFEQNARLTGNEIVFDFPDNQGWAKLGLATPSAVVAMPARDSVMTQRITAIIDADKSTGISLAFSPLAEAGNDPDEVADLKLHLSTAGDGIGKLEVSTQEPAQTVNMSFSWPKGEAVLHVLLRPDQVIDVRDGTGTQLGEVALDADFAGRQWALQTFLQVPTKNRAASLVLKRLSFDTIPFDVAPKVDEIAEGPRSVVIFDGRAFGEIWVPVSRRNGEVAKFLRLSDGALRVGWAADDNGLWTGIATPEAALWLDRFTGVAEARIDVALDGAASKDFEIALQSAYSLPGNLSGNNSYVLRFTGQEDGTYTVLSALRSQEKDGISATGLAVIPDRLALILTPDGVRLEGAGLPESVLAFPEIQEGAGFRIAIHAMASISGDAALVLRGVRTSLHPGEPLGFGKPADGVEPLPMRVFFDGQITQNWEGKSVGNAVFADLAVQNSDGLTLRRRDPVPDWSRIALVGSELVANLDYRIDTTPYEVLVKLDPAAGLGTRIYLHSNAADHEAGAETVVTLRELRSGPQRGGLEVQLHTGHFSYDRWRRVLPADQWRTGWDGSLRLRIGPNWIALGLGDHWLMRGGPRLATEMMMAIVPGGSGNTDGGSVTLHSVSGGWVTPDGMTGVERMRLSETEDFDPDRFLDLLTTETGVSDQ</sequence>
<evidence type="ECO:0000313" key="2">
    <source>
        <dbReference type="Proteomes" id="UP000284547"/>
    </source>
</evidence>
<gene>
    <name evidence="1" type="ORF">D1012_19265</name>
</gene>
<organism evidence="1 2">
    <name type="scientific">Pseudotabrizicola alkalilacus</name>
    <dbReference type="NCBI Taxonomy" id="2305252"/>
    <lineage>
        <taxon>Bacteria</taxon>
        <taxon>Pseudomonadati</taxon>
        <taxon>Pseudomonadota</taxon>
        <taxon>Alphaproteobacteria</taxon>
        <taxon>Rhodobacterales</taxon>
        <taxon>Paracoccaceae</taxon>
        <taxon>Pseudotabrizicola</taxon>
    </lineage>
</organism>
<reference evidence="1 2" key="1">
    <citation type="submission" date="2018-08" db="EMBL/GenBank/DDBJ databases">
        <title>Flavobacterium tibetense sp. nov., isolated from a wetland YonghuCo on Tibetan Plateau.</title>
        <authorList>
            <person name="Phurbu D."/>
            <person name="Lu H."/>
            <person name="Xing P."/>
        </authorList>
    </citation>
    <scope>NUCLEOTIDE SEQUENCE [LARGE SCALE GENOMIC DNA]</scope>
    <source>
        <strain evidence="1 2">DJC</strain>
    </source>
</reference>
<accession>A0A411YXD1</accession>
<dbReference type="EMBL" id="QWEY01000014">
    <property type="protein sequence ID" value="RGP35547.1"/>
    <property type="molecule type" value="Genomic_DNA"/>
</dbReference>
<proteinExistence type="predicted"/>
<evidence type="ECO:0000313" key="1">
    <source>
        <dbReference type="EMBL" id="RGP35547.1"/>
    </source>
</evidence>
<keyword evidence="2" id="KW-1185">Reference proteome</keyword>
<dbReference type="Proteomes" id="UP000284547">
    <property type="component" value="Unassembled WGS sequence"/>
</dbReference>
<dbReference type="AlphaFoldDB" id="A0A411YXD1"/>
<name>A0A411YXD1_9RHOB</name>
<comment type="caution">
    <text evidence="1">The sequence shown here is derived from an EMBL/GenBank/DDBJ whole genome shotgun (WGS) entry which is preliminary data.</text>
</comment>
<protein>
    <submittedName>
        <fullName evidence="1">Uncharacterized protein</fullName>
    </submittedName>
</protein>